<dbReference type="EMBL" id="BGZN01000009">
    <property type="protein sequence ID" value="GBR73337.1"/>
    <property type="molecule type" value="Genomic_DNA"/>
</dbReference>
<evidence type="ECO:0000256" key="5">
    <source>
        <dbReference type="ARBA" id="ARBA00023004"/>
    </source>
</evidence>
<dbReference type="GO" id="GO:0005506">
    <property type="term" value="F:iron ion binding"/>
    <property type="evidence" value="ECO:0007669"/>
    <property type="project" value="InterPro"/>
</dbReference>
<comment type="cofactor">
    <cofactor evidence="1">
        <name>[4Fe-4S] cluster</name>
        <dbReference type="ChEBI" id="CHEBI:49883"/>
    </cofactor>
</comment>
<gene>
    <name evidence="8" type="primary">thiH</name>
    <name evidence="8" type="ORF">NO1_0737</name>
</gene>
<keyword evidence="2" id="KW-0004">4Fe-4S</keyword>
<dbReference type="PANTHER" id="PTHR43583">
    <property type="entry name" value="2-IMINOACETATE SYNTHASE"/>
    <property type="match status" value="1"/>
</dbReference>
<dbReference type="SFLD" id="SFLDS00029">
    <property type="entry name" value="Radical_SAM"/>
    <property type="match status" value="1"/>
</dbReference>
<evidence type="ECO:0000256" key="4">
    <source>
        <dbReference type="ARBA" id="ARBA00022723"/>
    </source>
</evidence>
<organism evidence="8 9">
    <name type="scientific">Termititenax aidoneus</name>
    <dbReference type="NCBI Taxonomy" id="2218524"/>
    <lineage>
        <taxon>Bacteria</taxon>
        <taxon>Bacillati</taxon>
        <taxon>Candidatus Margulisiibacteriota</taxon>
        <taxon>Candidatus Termititenacia</taxon>
        <taxon>Candidatus Termititenacales</taxon>
        <taxon>Candidatus Termititenacaceae</taxon>
        <taxon>Candidatus Termititenax</taxon>
    </lineage>
</organism>
<proteinExistence type="predicted"/>
<dbReference type="InterPro" id="IPR058240">
    <property type="entry name" value="rSAM_sf"/>
</dbReference>
<evidence type="ECO:0000259" key="7">
    <source>
        <dbReference type="PROSITE" id="PS51918"/>
    </source>
</evidence>
<dbReference type="InterPro" id="IPR007197">
    <property type="entry name" value="rSAM"/>
</dbReference>
<dbReference type="SFLD" id="SFLDG01060">
    <property type="entry name" value="BATS_domain_containing"/>
    <property type="match status" value="1"/>
</dbReference>
<dbReference type="InterPro" id="IPR013785">
    <property type="entry name" value="Aldolase_TIM"/>
</dbReference>
<dbReference type="NCBIfam" id="TIGR02351">
    <property type="entry name" value="thiH"/>
    <property type="match status" value="1"/>
</dbReference>
<dbReference type="GO" id="GO:0051539">
    <property type="term" value="F:4 iron, 4 sulfur cluster binding"/>
    <property type="evidence" value="ECO:0007669"/>
    <property type="project" value="UniProtKB-KW"/>
</dbReference>
<dbReference type="InterPro" id="IPR012726">
    <property type="entry name" value="ThiH"/>
</dbReference>
<comment type="caution">
    <text evidence="8">The sequence shown here is derived from an EMBL/GenBank/DDBJ whole genome shotgun (WGS) entry which is preliminary data.</text>
</comment>
<dbReference type="AlphaFoldDB" id="A0A388T9M9"/>
<name>A0A388T9M9_TERA1</name>
<evidence type="ECO:0000256" key="2">
    <source>
        <dbReference type="ARBA" id="ARBA00022485"/>
    </source>
</evidence>
<dbReference type="InterPro" id="IPR034428">
    <property type="entry name" value="ThiH/NoCL/HydG-like"/>
</dbReference>
<keyword evidence="3" id="KW-0949">S-adenosyl-L-methionine</keyword>
<dbReference type="InterPro" id="IPR010722">
    <property type="entry name" value="BATS_dom"/>
</dbReference>
<feature type="domain" description="Radical SAM core" evidence="7">
    <location>
        <begin position="36"/>
        <end position="257"/>
    </location>
</feature>
<accession>A0A388T9M9</accession>
<reference evidence="8 9" key="1">
    <citation type="journal article" date="2019" name="ISME J.">
        <title>Genome analyses of uncultured TG2/ZB3 bacteria in 'Margulisbacteria' specifically attached to ectosymbiotic spirochetes of protists in the termite gut.</title>
        <authorList>
            <person name="Utami Y.D."/>
            <person name="Kuwahara H."/>
            <person name="Igai K."/>
            <person name="Murakami T."/>
            <person name="Sugaya K."/>
            <person name="Morikawa T."/>
            <person name="Nagura Y."/>
            <person name="Yuki M."/>
            <person name="Deevong P."/>
            <person name="Inoue T."/>
            <person name="Kihara K."/>
            <person name="Lo N."/>
            <person name="Yamada A."/>
            <person name="Ohkuma M."/>
            <person name="Hongoh Y."/>
        </authorList>
    </citation>
    <scope>NUCLEOTIDE SEQUENCE [LARGE SCALE GENOMIC DNA]</scope>
    <source>
        <strain evidence="8">NkOx7-01</strain>
    </source>
</reference>
<evidence type="ECO:0000256" key="3">
    <source>
        <dbReference type="ARBA" id="ARBA00022691"/>
    </source>
</evidence>
<dbReference type="SUPFAM" id="SSF102114">
    <property type="entry name" value="Radical SAM enzymes"/>
    <property type="match status" value="1"/>
</dbReference>
<keyword evidence="6" id="KW-0411">Iron-sulfur</keyword>
<keyword evidence="4" id="KW-0479">Metal-binding</keyword>
<dbReference type="PANTHER" id="PTHR43583:SF1">
    <property type="entry name" value="2-IMINOACETATE SYNTHASE"/>
    <property type="match status" value="1"/>
</dbReference>
<evidence type="ECO:0000256" key="1">
    <source>
        <dbReference type="ARBA" id="ARBA00001966"/>
    </source>
</evidence>
<dbReference type="Pfam" id="PF04055">
    <property type="entry name" value="Radical_SAM"/>
    <property type="match status" value="1"/>
</dbReference>
<dbReference type="Proteomes" id="UP000269352">
    <property type="component" value="Unassembled WGS sequence"/>
</dbReference>
<evidence type="ECO:0000313" key="8">
    <source>
        <dbReference type="EMBL" id="GBR73337.1"/>
    </source>
</evidence>
<evidence type="ECO:0000256" key="6">
    <source>
        <dbReference type="ARBA" id="ARBA00023014"/>
    </source>
</evidence>
<keyword evidence="5" id="KW-0408">Iron</keyword>
<dbReference type="Gene3D" id="3.20.20.70">
    <property type="entry name" value="Aldolase class I"/>
    <property type="match status" value="1"/>
</dbReference>
<dbReference type="GO" id="GO:0009228">
    <property type="term" value="P:thiamine biosynthetic process"/>
    <property type="evidence" value="ECO:0007669"/>
    <property type="project" value="InterPro"/>
</dbReference>
<dbReference type="CDD" id="cd01335">
    <property type="entry name" value="Radical_SAM"/>
    <property type="match status" value="1"/>
</dbReference>
<dbReference type="SFLD" id="SFLDG01081">
    <property type="entry name" value="cleavage_of_the_Ca-Cb_bond_in"/>
    <property type="match status" value="1"/>
</dbReference>
<dbReference type="GO" id="GO:0003824">
    <property type="term" value="F:catalytic activity"/>
    <property type="evidence" value="ECO:0007669"/>
    <property type="project" value="InterPro"/>
</dbReference>
<evidence type="ECO:0000313" key="9">
    <source>
        <dbReference type="Proteomes" id="UP000269352"/>
    </source>
</evidence>
<keyword evidence="9" id="KW-1185">Reference proteome</keyword>
<dbReference type="SFLD" id="SFLDF00301">
    <property type="entry name" value="2-iminoacetate_synthase_(ThiH)"/>
    <property type="match status" value="1"/>
</dbReference>
<dbReference type="SMART" id="SM00876">
    <property type="entry name" value="BATS"/>
    <property type="match status" value="1"/>
</dbReference>
<sequence length="342" mass="38457">MLDDTDILKIFNSADPALLEQLAQEARILTKQYFGRAVSLYAPLYLSNHCANQCVYCGFQARLDLPRRKLDAQEIDAECQALARTGIQNILLLTGESRKHTPPEYLETAIKIAKKYFAGIALEVYPLETEEYARLNAAGCDGITVFQETYDQERYKILHPAGKKKDYAYRYQTPRRAALGGMRQITLGVLLGLADWRQDILALYAHLRSLEKEFPGVDYTLSFPRLREAYAYKEKNYLVSDTDLAKIICATRLLFPRAGLNLSTRESAAFRDRAVHFGVTKISAGSSTAVGGYIAPDIEVSHNVHSAPQFAVNDERSVAAVKAMLERQGFDPVFTDWRCLVK</sequence>
<dbReference type="PROSITE" id="PS51918">
    <property type="entry name" value="RADICAL_SAM"/>
    <property type="match status" value="1"/>
</dbReference>
<protein>
    <submittedName>
        <fullName evidence="8">2-iminoacetate synthase</fullName>
    </submittedName>
</protein>
<dbReference type="Pfam" id="PF06968">
    <property type="entry name" value="BATS"/>
    <property type="match status" value="1"/>
</dbReference>